<dbReference type="InterPro" id="IPR050259">
    <property type="entry name" value="SDR"/>
</dbReference>
<name>A0A1I3WVS3_9BACT</name>
<dbReference type="InterPro" id="IPR002347">
    <property type="entry name" value="SDR_fam"/>
</dbReference>
<dbReference type="EMBL" id="FORX01000014">
    <property type="protein sequence ID" value="SFK11420.1"/>
    <property type="molecule type" value="Genomic_DNA"/>
</dbReference>
<gene>
    <name evidence="2" type="ORF">SAMN04488082_11481</name>
</gene>
<dbReference type="CDD" id="cd05233">
    <property type="entry name" value="SDR_c"/>
    <property type="match status" value="1"/>
</dbReference>
<dbReference type="STRING" id="52560.SAMN04488082_11481"/>
<comment type="similarity">
    <text evidence="1">Belongs to the short-chain dehydrogenases/reductases (SDR) family.</text>
</comment>
<dbReference type="GO" id="GO:0032787">
    <property type="term" value="P:monocarboxylic acid metabolic process"/>
    <property type="evidence" value="ECO:0007669"/>
    <property type="project" value="UniProtKB-ARBA"/>
</dbReference>
<evidence type="ECO:0000256" key="1">
    <source>
        <dbReference type="ARBA" id="ARBA00006484"/>
    </source>
</evidence>
<dbReference type="RefSeq" id="WP_092376566.1">
    <property type="nucleotide sequence ID" value="NZ_FORX01000014.1"/>
</dbReference>
<keyword evidence="3" id="KW-1185">Reference proteome</keyword>
<reference evidence="3" key="1">
    <citation type="submission" date="2016-10" db="EMBL/GenBank/DDBJ databases">
        <authorList>
            <person name="Varghese N."/>
            <person name="Submissions S."/>
        </authorList>
    </citation>
    <scope>NUCLEOTIDE SEQUENCE [LARGE SCALE GENOMIC DNA]</scope>
    <source>
        <strain evidence="3">DSM 5918</strain>
    </source>
</reference>
<dbReference type="Gene3D" id="3.40.50.720">
    <property type="entry name" value="NAD(P)-binding Rossmann-like Domain"/>
    <property type="match status" value="1"/>
</dbReference>
<sequence length="244" mass="26038">MKLDFRGKTVLILGGGCSIGLALTNLLLEEGLAVTATHASEDGKAAIYRKFPELTGKSPWLDLGDKASQTSLAPLLETGVDYLVDLAHADHEVLLAAAGETDMDTYFQANIANRLLLLKAVTRSMLARRFGRLVHLSSTAAAMPAPGQGFYGATKRAAEGLYQSLALELGPRGISTLSLRLGLVDAGRGERFLDKTDRRQDLSQKIVTVEQTAGTLLFLLSDQALALTCTTITMDAGLTAQKYA</sequence>
<dbReference type="Proteomes" id="UP000198635">
    <property type="component" value="Unassembled WGS sequence"/>
</dbReference>
<dbReference type="OrthoDB" id="5415525at2"/>
<evidence type="ECO:0000313" key="3">
    <source>
        <dbReference type="Proteomes" id="UP000198635"/>
    </source>
</evidence>
<proteinExistence type="inferred from homology"/>
<dbReference type="PROSITE" id="PS00061">
    <property type="entry name" value="ADH_SHORT"/>
    <property type="match status" value="1"/>
</dbReference>
<dbReference type="PRINTS" id="PR00081">
    <property type="entry name" value="GDHRDH"/>
</dbReference>
<evidence type="ECO:0000313" key="2">
    <source>
        <dbReference type="EMBL" id="SFK11420.1"/>
    </source>
</evidence>
<dbReference type="PANTHER" id="PTHR42879:SF2">
    <property type="entry name" value="3-OXOACYL-[ACYL-CARRIER-PROTEIN] REDUCTASE FABG"/>
    <property type="match status" value="1"/>
</dbReference>
<dbReference type="SUPFAM" id="SSF51735">
    <property type="entry name" value="NAD(P)-binding Rossmann-fold domains"/>
    <property type="match status" value="1"/>
</dbReference>
<dbReference type="AlphaFoldDB" id="A0A1I3WVS3"/>
<protein>
    <submittedName>
        <fullName evidence="2">3-oxoacyl-[acyl-carrier protein] reductase</fullName>
    </submittedName>
</protein>
<accession>A0A1I3WVS3</accession>
<dbReference type="PANTHER" id="PTHR42879">
    <property type="entry name" value="3-OXOACYL-(ACYL-CARRIER-PROTEIN) REDUCTASE"/>
    <property type="match status" value="1"/>
</dbReference>
<dbReference type="InterPro" id="IPR036291">
    <property type="entry name" value="NAD(P)-bd_dom_sf"/>
</dbReference>
<dbReference type="InterPro" id="IPR020904">
    <property type="entry name" value="Sc_DH/Rdtase_CS"/>
</dbReference>
<organism evidence="2 3">
    <name type="scientific">Desulfomicrobium apsheronum</name>
    <dbReference type="NCBI Taxonomy" id="52560"/>
    <lineage>
        <taxon>Bacteria</taxon>
        <taxon>Pseudomonadati</taxon>
        <taxon>Thermodesulfobacteriota</taxon>
        <taxon>Desulfovibrionia</taxon>
        <taxon>Desulfovibrionales</taxon>
        <taxon>Desulfomicrobiaceae</taxon>
        <taxon>Desulfomicrobium</taxon>
    </lineage>
</organism>
<dbReference type="Pfam" id="PF00106">
    <property type="entry name" value="adh_short"/>
    <property type="match status" value="1"/>
</dbReference>